<evidence type="ECO:0000256" key="1">
    <source>
        <dbReference type="SAM" id="MobiDB-lite"/>
    </source>
</evidence>
<feature type="compositionally biased region" description="Low complexity" evidence="1">
    <location>
        <begin position="113"/>
        <end position="123"/>
    </location>
</feature>
<feature type="region of interest" description="Disordered" evidence="1">
    <location>
        <begin position="207"/>
        <end position="431"/>
    </location>
</feature>
<gene>
    <name evidence="3" type="primary">LOC140703217</name>
</gene>
<dbReference type="CDD" id="cd20335">
    <property type="entry name" value="BRcat_RBR"/>
    <property type="match status" value="1"/>
</dbReference>
<feature type="compositionally biased region" description="Polar residues" evidence="1">
    <location>
        <begin position="207"/>
        <end position="223"/>
    </location>
</feature>
<accession>A0ABM5FAT3</accession>
<feature type="compositionally biased region" description="Basic residues" evidence="1">
    <location>
        <begin position="275"/>
        <end position="284"/>
    </location>
</feature>
<dbReference type="RefSeq" id="XP_072842508.1">
    <property type="nucleotide sequence ID" value="XM_072986407.1"/>
</dbReference>
<proteinExistence type="predicted"/>
<evidence type="ECO:0000313" key="2">
    <source>
        <dbReference type="Proteomes" id="UP001652642"/>
    </source>
</evidence>
<keyword evidence="2" id="KW-1185">Reference proteome</keyword>
<evidence type="ECO:0000313" key="3">
    <source>
        <dbReference type="RefSeq" id="XP_072842508.1"/>
    </source>
</evidence>
<reference evidence="2" key="1">
    <citation type="submission" date="2025-05" db="UniProtKB">
        <authorList>
            <consortium name="RefSeq"/>
        </authorList>
    </citation>
    <scope>NUCLEOTIDE SEQUENCE [LARGE SCALE GENOMIC DNA]</scope>
</reference>
<protein>
    <submittedName>
        <fullName evidence="3">Uncharacterized protein</fullName>
    </submittedName>
</protein>
<feature type="region of interest" description="Disordered" evidence="1">
    <location>
        <begin position="705"/>
        <end position="752"/>
    </location>
</feature>
<organism evidence="2 3">
    <name type="scientific">Pogona vitticeps</name>
    <name type="common">central bearded dragon</name>
    <dbReference type="NCBI Taxonomy" id="103695"/>
    <lineage>
        <taxon>Eukaryota</taxon>
        <taxon>Metazoa</taxon>
        <taxon>Chordata</taxon>
        <taxon>Craniata</taxon>
        <taxon>Vertebrata</taxon>
        <taxon>Euteleostomi</taxon>
        <taxon>Lepidosauria</taxon>
        <taxon>Squamata</taxon>
        <taxon>Bifurcata</taxon>
        <taxon>Unidentata</taxon>
        <taxon>Episquamata</taxon>
        <taxon>Toxicofera</taxon>
        <taxon>Iguania</taxon>
        <taxon>Acrodonta</taxon>
        <taxon>Agamidae</taxon>
        <taxon>Amphibolurinae</taxon>
        <taxon>Pogona</taxon>
    </lineage>
</organism>
<name>A0ABM5FAT3_9SAUR</name>
<feature type="region of interest" description="Disordered" evidence="1">
    <location>
        <begin position="75"/>
        <end position="186"/>
    </location>
</feature>
<dbReference type="GeneID" id="140703217"/>
<feature type="compositionally biased region" description="Low complexity" evidence="1">
    <location>
        <begin position="265"/>
        <end position="274"/>
    </location>
</feature>
<feature type="compositionally biased region" description="Basic residues" evidence="1">
    <location>
        <begin position="228"/>
        <end position="262"/>
    </location>
</feature>
<dbReference type="Proteomes" id="UP001652642">
    <property type="component" value="Chromosome 1"/>
</dbReference>
<feature type="compositionally biased region" description="Low complexity" evidence="1">
    <location>
        <begin position="352"/>
        <end position="367"/>
    </location>
</feature>
<sequence>MPPPPSGPFRRCVVCSGKIPFQDGHDTCLFCLGESHSPQTCRHCQAFTKAALRARQQRLKLHLWDSTLSASKPSAMELPSTASASDPQPVAIPPEAGVSGAAPAKPPKKVPKKSSAAKPGSVKPAKKAKQPSKNKFSTDYLDTVGTSLPSPILEDTSRDVESVSEAATSLPPRQPEPVLPLGVQSPTPSQLVLATTSLGLAHFSPVSTGRASVAHSISLSPSRAGSPPKKRTEKTKHISKERHRATHKEHGARHRKSRRRRRSPSEGSSSSSSSSRKHRRRRRRDSSSSSSSTSSDRRHKRRRVRYIYLSSSDSTPPRRRRHRHKHDIDAIPQPVPLPPKPVAPPVLPQPAAPQKLPTPAASAPAVEVEPRPRKRVHDPSSDKDQPFSSQQSGSDDELPQHPQPVPLPVGETVESDTGDPHDPSPSEDFSSYSQMLSRLAKTLKLRVDEPPPPEEDLIFGDIVKERTPPPSLSYLPSLLKVIKELWDHPSSSIPLPRRTENMYKIVGDDTKFLLKHPIPNSLIVETSCSKPTGRSHVIPTNKEGKKLEMIGRRIYSLVSFLLRVANYQMVLGAYQKQLWLKLLPGLQLLPDDVRQGCLNTFEEAQTVSKHQRIATRHSVEAAARILVSSVTLRRHAWLRSASILEDVKAKVEDLPFDASGLFSEKTDSHLEELHKAKKTAKSYFIQSQPRFTKYHWKRSPNQFGQSHQFRQYKTQSQPTSSQSNTSASTYRAQSSRRRQSYKPPTKKHKQYL</sequence>
<feature type="compositionally biased region" description="Low complexity" evidence="1">
    <location>
        <begin position="711"/>
        <end position="733"/>
    </location>
</feature>
<feature type="compositionally biased region" description="Pro residues" evidence="1">
    <location>
        <begin position="333"/>
        <end position="351"/>
    </location>
</feature>
<dbReference type="Gene3D" id="1.10.287.3160">
    <property type="match status" value="1"/>
</dbReference>
<reference evidence="3" key="2">
    <citation type="submission" date="2025-08" db="UniProtKB">
        <authorList>
            <consortium name="RefSeq"/>
        </authorList>
    </citation>
    <scope>IDENTIFICATION</scope>
</reference>
<feature type="compositionally biased region" description="Basic residues" evidence="1">
    <location>
        <begin position="734"/>
        <end position="752"/>
    </location>
</feature>